<evidence type="ECO:0000259" key="8">
    <source>
        <dbReference type="Pfam" id="PF00593"/>
    </source>
</evidence>
<dbReference type="AlphaFoldDB" id="A0A5C6TYC2"/>
<evidence type="ECO:0000256" key="3">
    <source>
        <dbReference type="ARBA" id="ARBA00022452"/>
    </source>
</evidence>
<evidence type="ECO:0000256" key="5">
    <source>
        <dbReference type="ARBA" id="ARBA00023077"/>
    </source>
</evidence>
<protein>
    <submittedName>
        <fullName evidence="9">TonB-dependent receptor</fullName>
    </submittedName>
</protein>
<comment type="caution">
    <text evidence="9">The sequence shown here is derived from an EMBL/GenBank/DDBJ whole genome shotgun (WGS) entry which is preliminary data.</text>
</comment>
<organism evidence="9 10">
    <name type="scientific">Piscinibacter aquaticus</name>
    <dbReference type="NCBI Taxonomy" id="392597"/>
    <lineage>
        <taxon>Bacteria</taxon>
        <taxon>Pseudomonadati</taxon>
        <taxon>Pseudomonadota</taxon>
        <taxon>Betaproteobacteria</taxon>
        <taxon>Burkholderiales</taxon>
        <taxon>Sphaerotilaceae</taxon>
        <taxon>Piscinibacter</taxon>
    </lineage>
</organism>
<keyword evidence="4" id="KW-0812">Transmembrane</keyword>
<dbReference type="GO" id="GO:0015344">
    <property type="term" value="F:siderophore uptake transmembrane transporter activity"/>
    <property type="evidence" value="ECO:0007669"/>
    <property type="project" value="TreeGrafter"/>
</dbReference>
<dbReference type="PANTHER" id="PTHR32552:SF82">
    <property type="entry name" value="FCUA PROTEIN"/>
    <property type="match status" value="1"/>
</dbReference>
<dbReference type="EMBL" id="VOPW01000001">
    <property type="protein sequence ID" value="TXC65632.1"/>
    <property type="molecule type" value="Genomic_DNA"/>
</dbReference>
<dbReference type="Proteomes" id="UP000321832">
    <property type="component" value="Unassembled WGS sequence"/>
</dbReference>
<comment type="subcellular location">
    <subcellularLocation>
        <location evidence="1">Cell outer membrane</location>
        <topology evidence="1">Multi-pass membrane protein</topology>
    </subcellularLocation>
</comment>
<evidence type="ECO:0000256" key="2">
    <source>
        <dbReference type="ARBA" id="ARBA00022448"/>
    </source>
</evidence>
<keyword evidence="6" id="KW-0472">Membrane</keyword>
<evidence type="ECO:0000313" key="10">
    <source>
        <dbReference type="Proteomes" id="UP000321832"/>
    </source>
</evidence>
<evidence type="ECO:0000256" key="4">
    <source>
        <dbReference type="ARBA" id="ARBA00022692"/>
    </source>
</evidence>
<keyword evidence="3" id="KW-1134">Transmembrane beta strand</keyword>
<feature type="domain" description="TonB-dependent receptor-like beta-barrel" evidence="8">
    <location>
        <begin position="13"/>
        <end position="197"/>
    </location>
</feature>
<evidence type="ECO:0000256" key="1">
    <source>
        <dbReference type="ARBA" id="ARBA00004571"/>
    </source>
</evidence>
<keyword evidence="7" id="KW-0998">Cell outer membrane</keyword>
<proteinExistence type="predicted"/>
<sequence length="235" mass="25300">MRHAAPAGCVETGLNTDLKASRSRHAELGAKWKIASGHRLDVAVFDIATEDEIVTNTNTGGRTTFKNAGRTSRKGGELMYTGQFAETLRTTLSVTSLKARFDDPFVSGAGATAVNIPAGNRLPGTPERSAFAELVWAPKAAWGGFNAGAEVIHTGKLYVNDANTDAAPAVTLLNLRAGFTQKVGPWTLKQLLRVDNVNDKTYAGSVIVNDANGRFFEPALPRNWTLAFTARHEFR</sequence>
<dbReference type="GO" id="GO:0009279">
    <property type="term" value="C:cell outer membrane"/>
    <property type="evidence" value="ECO:0007669"/>
    <property type="project" value="UniProtKB-SubCell"/>
</dbReference>
<keyword evidence="5" id="KW-0798">TonB box</keyword>
<dbReference type="SUPFAM" id="SSF56935">
    <property type="entry name" value="Porins"/>
    <property type="match status" value="1"/>
</dbReference>
<evidence type="ECO:0000256" key="7">
    <source>
        <dbReference type="ARBA" id="ARBA00023237"/>
    </source>
</evidence>
<dbReference type="InterPro" id="IPR000531">
    <property type="entry name" value="Beta-barrel_TonB"/>
</dbReference>
<keyword evidence="2" id="KW-0813">Transport</keyword>
<gene>
    <name evidence="9" type="ORF">FSC37_04850</name>
</gene>
<keyword evidence="9" id="KW-0675">Receptor</keyword>
<evidence type="ECO:0000313" key="9">
    <source>
        <dbReference type="EMBL" id="TXC65632.1"/>
    </source>
</evidence>
<name>A0A5C6TYC2_9BURK</name>
<dbReference type="InterPro" id="IPR036942">
    <property type="entry name" value="Beta-barrel_TonB_sf"/>
</dbReference>
<dbReference type="Pfam" id="PF00593">
    <property type="entry name" value="TonB_dep_Rec_b-barrel"/>
    <property type="match status" value="1"/>
</dbReference>
<keyword evidence="10" id="KW-1185">Reference proteome</keyword>
<dbReference type="PANTHER" id="PTHR32552">
    <property type="entry name" value="FERRICHROME IRON RECEPTOR-RELATED"/>
    <property type="match status" value="1"/>
</dbReference>
<dbReference type="InterPro" id="IPR039426">
    <property type="entry name" value="TonB-dep_rcpt-like"/>
</dbReference>
<dbReference type="Gene3D" id="2.40.170.20">
    <property type="entry name" value="TonB-dependent receptor, beta-barrel domain"/>
    <property type="match status" value="1"/>
</dbReference>
<evidence type="ECO:0000256" key="6">
    <source>
        <dbReference type="ARBA" id="ARBA00023136"/>
    </source>
</evidence>
<accession>A0A5C6TYC2</accession>
<reference evidence="9 10" key="1">
    <citation type="submission" date="2019-08" db="EMBL/GenBank/DDBJ databases">
        <authorList>
            <person name="Khan S.A."/>
            <person name="Jeon C.O."/>
            <person name="Jeong S.E."/>
        </authorList>
    </citation>
    <scope>NUCLEOTIDE SEQUENCE [LARGE SCALE GENOMIC DNA]</scope>
    <source>
        <strain evidence="10">IMCC1728</strain>
    </source>
</reference>